<reference evidence="2 3" key="1">
    <citation type="submission" date="2018-11" db="EMBL/GenBank/DDBJ databases">
        <authorList>
            <consortium name="Pathogen Informatics"/>
        </authorList>
    </citation>
    <scope>NUCLEOTIDE SEQUENCE [LARGE SCALE GENOMIC DNA]</scope>
</reference>
<dbReference type="SUPFAM" id="SSF50494">
    <property type="entry name" value="Trypsin-like serine proteases"/>
    <property type="match status" value="1"/>
</dbReference>
<dbReference type="InterPro" id="IPR018114">
    <property type="entry name" value="TRYPSIN_HIS"/>
</dbReference>
<dbReference type="PROSITE" id="PS00134">
    <property type="entry name" value="TRYPSIN_HIS"/>
    <property type="match status" value="1"/>
</dbReference>
<evidence type="ECO:0000313" key="3">
    <source>
        <dbReference type="Proteomes" id="UP000271889"/>
    </source>
</evidence>
<proteinExistence type="predicted"/>
<dbReference type="GO" id="GO:0004252">
    <property type="term" value="F:serine-type endopeptidase activity"/>
    <property type="evidence" value="ECO:0007669"/>
    <property type="project" value="InterPro"/>
</dbReference>
<protein>
    <recommendedName>
        <fullName evidence="1">Peptidase S1 domain-containing protein</fullName>
    </recommendedName>
</protein>
<dbReference type="EMBL" id="UYRV01006065">
    <property type="protein sequence ID" value="VDK53304.1"/>
    <property type="molecule type" value="Genomic_DNA"/>
</dbReference>
<dbReference type="PANTHER" id="PTHR24258:SF116">
    <property type="entry name" value="FI16631P1-RELATED"/>
    <property type="match status" value="1"/>
</dbReference>
<dbReference type="PRINTS" id="PR00722">
    <property type="entry name" value="CHYMOTRYPSIN"/>
</dbReference>
<evidence type="ECO:0000313" key="2">
    <source>
        <dbReference type="EMBL" id="VDK53304.1"/>
    </source>
</evidence>
<dbReference type="InterPro" id="IPR009003">
    <property type="entry name" value="Peptidase_S1_PA"/>
</dbReference>
<accession>A0A3P6SCK1</accession>
<keyword evidence="3" id="KW-1185">Reference proteome</keyword>
<dbReference type="GO" id="GO:0006508">
    <property type="term" value="P:proteolysis"/>
    <property type="evidence" value="ECO:0007669"/>
    <property type="project" value="InterPro"/>
</dbReference>
<dbReference type="InterPro" id="IPR001254">
    <property type="entry name" value="Trypsin_dom"/>
</dbReference>
<dbReference type="InterPro" id="IPR043504">
    <property type="entry name" value="Peptidase_S1_PA_chymotrypsin"/>
</dbReference>
<dbReference type="OrthoDB" id="7754674at2759"/>
<sequence length="161" mass="17471">MSAADGESGHSHCSGVLISPRHVLTAAHCLYDNSPSILCIPGLGPFETVHSVIVELQSICHYEECWAWKTQHAIASVTLHPNDIPCKNAKTLDYALSLAQNDIAVVELNEDVGTAPICMPDTNSVISDPKNCESLGYGKGNWILRCHATPCWSRNFCLLPT</sequence>
<dbReference type="AlphaFoldDB" id="A0A3P6SCK1"/>
<dbReference type="Proteomes" id="UP000271889">
    <property type="component" value="Unassembled WGS sequence"/>
</dbReference>
<dbReference type="InterPro" id="IPR001314">
    <property type="entry name" value="Peptidase_S1A"/>
</dbReference>
<dbReference type="PANTHER" id="PTHR24258">
    <property type="entry name" value="SERINE PROTEASE-RELATED"/>
    <property type="match status" value="1"/>
</dbReference>
<evidence type="ECO:0000259" key="1">
    <source>
        <dbReference type="Pfam" id="PF00089"/>
    </source>
</evidence>
<dbReference type="Pfam" id="PF00089">
    <property type="entry name" value="Trypsin"/>
    <property type="match status" value="1"/>
</dbReference>
<feature type="domain" description="Peptidase S1" evidence="1">
    <location>
        <begin position="8"/>
        <end position="155"/>
    </location>
</feature>
<name>A0A3P6SCK1_CYLGO</name>
<dbReference type="Gene3D" id="2.40.10.10">
    <property type="entry name" value="Trypsin-like serine proteases"/>
    <property type="match status" value="1"/>
</dbReference>
<gene>
    <name evidence="2" type="ORF">CGOC_LOCUS2639</name>
</gene>
<organism evidence="2 3">
    <name type="scientific">Cylicostephanus goldi</name>
    <name type="common">Nematode worm</name>
    <dbReference type="NCBI Taxonomy" id="71465"/>
    <lineage>
        <taxon>Eukaryota</taxon>
        <taxon>Metazoa</taxon>
        <taxon>Ecdysozoa</taxon>
        <taxon>Nematoda</taxon>
        <taxon>Chromadorea</taxon>
        <taxon>Rhabditida</taxon>
        <taxon>Rhabditina</taxon>
        <taxon>Rhabditomorpha</taxon>
        <taxon>Strongyloidea</taxon>
        <taxon>Strongylidae</taxon>
        <taxon>Cylicostephanus</taxon>
    </lineage>
</organism>